<sequence>MSKKPRTRSATRGAKPVLQTGLTGNLNELDISTSSLPFKIWVKYGSAQPSRVVFDGGEVEDLKEAVKKRLSPRLNETAFDQITLRKHGDEADLEPGTKVDSSFQNTDKNPLQVIVIVPEEEHKEQERGKLKRKAEEELAIMMPKKRKWMVNSAITREERPIVYFVDTTEQSTPLLESVYRGEFVALHGPRASGKSTRVLQLQDQLNSKSFVCIYVSLEHVNVTSEDRFWQTFGSTLSVRAPKRIELNSINSDQDFLQAFRKDKWEYPVVLFIDEFDVLYSATDVVRTSCLSILRGIKQQKDSYAIRSVFAIGPFSILHLNSNNFTRSPFNINEPFQNPNFTRKQVKFLYKEFADEFKLTIDKQIIEDIYTQTNGHAGLVCLCGRAIYRRLLSEGRHLSYDIWQHFSMFSLGNEILEYSTFIKMKDTLLRDETDIRQAVKLLRSDFLTNFDPVNPRTQIDLASFLTAEGVLTPGEDTGTFKISSPLVRWLILQRIIPRVFPTSPEKEVPYHSSRTLDTLEALKQIVVVFDKEIIKSLSSYKTAHVMVNDLKNVTVPRESVYDAELYRIMTNWFGEFIVTGQWHLKYRASGHVNHKYVDIVISRPGHPTIAFELLATATNKELNEHYGRALTYTAKLSADETWVVHFTCCEASIMSPCWPAAESLIKGLRVVIFWHDLSFTKIRMRACWWDSVEFMKHVTQIEDLMVLQ</sequence>
<dbReference type="Pfam" id="PF14516">
    <property type="entry name" value="AAA_35"/>
    <property type="match status" value="1"/>
</dbReference>
<dbReference type="EMBL" id="CAJVPI010000892">
    <property type="protein sequence ID" value="CAG8580402.1"/>
    <property type="molecule type" value="Genomic_DNA"/>
</dbReference>
<proteinExistence type="predicted"/>
<dbReference type="SUPFAM" id="SSF52540">
    <property type="entry name" value="P-loop containing nucleoside triphosphate hydrolases"/>
    <property type="match status" value="1"/>
</dbReference>
<gene>
    <name evidence="1" type="ORF">PBRASI_LOCUS6588</name>
</gene>
<evidence type="ECO:0000313" key="1">
    <source>
        <dbReference type="EMBL" id="CAG8580402.1"/>
    </source>
</evidence>
<dbReference type="Gene3D" id="3.40.50.300">
    <property type="entry name" value="P-loop containing nucleotide triphosphate hydrolases"/>
    <property type="match status" value="1"/>
</dbReference>
<accession>A0A9N9BYF6</accession>
<comment type="caution">
    <text evidence="1">The sequence shown here is derived from an EMBL/GenBank/DDBJ whole genome shotgun (WGS) entry which is preliminary data.</text>
</comment>
<name>A0A9N9BYF6_9GLOM</name>
<reference evidence="1" key="1">
    <citation type="submission" date="2021-06" db="EMBL/GenBank/DDBJ databases">
        <authorList>
            <person name="Kallberg Y."/>
            <person name="Tangrot J."/>
            <person name="Rosling A."/>
        </authorList>
    </citation>
    <scope>NUCLEOTIDE SEQUENCE</scope>
    <source>
        <strain evidence="1">BR232B</strain>
    </source>
</reference>
<protein>
    <submittedName>
        <fullName evidence="1">3118_t:CDS:1</fullName>
    </submittedName>
</protein>
<dbReference type="AlphaFoldDB" id="A0A9N9BYF6"/>
<dbReference type="OrthoDB" id="2369467at2759"/>
<dbReference type="Proteomes" id="UP000789739">
    <property type="component" value="Unassembled WGS sequence"/>
</dbReference>
<organism evidence="1 2">
    <name type="scientific">Paraglomus brasilianum</name>
    <dbReference type="NCBI Taxonomy" id="144538"/>
    <lineage>
        <taxon>Eukaryota</taxon>
        <taxon>Fungi</taxon>
        <taxon>Fungi incertae sedis</taxon>
        <taxon>Mucoromycota</taxon>
        <taxon>Glomeromycotina</taxon>
        <taxon>Glomeromycetes</taxon>
        <taxon>Paraglomerales</taxon>
        <taxon>Paraglomeraceae</taxon>
        <taxon>Paraglomus</taxon>
    </lineage>
</organism>
<dbReference type="InterPro" id="IPR027417">
    <property type="entry name" value="P-loop_NTPase"/>
</dbReference>
<evidence type="ECO:0000313" key="2">
    <source>
        <dbReference type="Proteomes" id="UP000789739"/>
    </source>
</evidence>
<keyword evidence="2" id="KW-1185">Reference proteome</keyword>